<dbReference type="EMBL" id="AZDZ01000014">
    <property type="protein sequence ID" value="KRK79532.1"/>
    <property type="molecule type" value="Genomic_DNA"/>
</dbReference>
<evidence type="ECO:0000313" key="2">
    <source>
        <dbReference type="EMBL" id="KRK79532.1"/>
    </source>
</evidence>
<name>A0A0R1K7W5_9LACO</name>
<organism evidence="2 3">
    <name type="scientific">Companilactobacillus nodensis DSM 19682 = JCM 14932 = NBRC 107160</name>
    <dbReference type="NCBI Taxonomy" id="1423775"/>
    <lineage>
        <taxon>Bacteria</taxon>
        <taxon>Bacillati</taxon>
        <taxon>Bacillota</taxon>
        <taxon>Bacilli</taxon>
        <taxon>Lactobacillales</taxon>
        <taxon>Lactobacillaceae</taxon>
        <taxon>Companilactobacillus</taxon>
    </lineage>
</organism>
<proteinExistence type="predicted"/>
<dbReference type="PATRIC" id="fig|1423775.4.peg.681"/>
<sequence>MLNHHCAPRATEEDKEKFFTLINDKPWLIPSTVLLEIIPVSIIAYGFWKNCRLKKRLQIEHQKTVREYIKKSETGKLTQEEFYYLKHI</sequence>
<accession>A0A0R1K7W5</accession>
<dbReference type="OrthoDB" id="2298693at2"/>
<reference evidence="2 3" key="1">
    <citation type="journal article" date="2015" name="Genome Announc.">
        <title>Expanding the biotechnology potential of lactobacilli through comparative genomics of 213 strains and associated genera.</title>
        <authorList>
            <person name="Sun Z."/>
            <person name="Harris H.M."/>
            <person name="McCann A."/>
            <person name="Guo C."/>
            <person name="Argimon S."/>
            <person name="Zhang W."/>
            <person name="Yang X."/>
            <person name="Jeffery I.B."/>
            <person name="Cooney J.C."/>
            <person name="Kagawa T.F."/>
            <person name="Liu W."/>
            <person name="Song Y."/>
            <person name="Salvetti E."/>
            <person name="Wrobel A."/>
            <person name="Rasinkangas P."/>
            <person name="Parkhill J."/>
            <person name="Rea M.C."/>
            <person name="O'Sullivan O."/>
            <person name="Ritari J."/>
            <person name="Douillard F.P."/>
            <person name="Paul Ross R."/>
            <person name="Yang R."/>
            <person name="Briner A.E."/>
            <person name="Felis G.E."/>
            <person name="de Vos W.M."/>
            <person name="Barrangou R."/>
            <person name="Klaenhammer T.R."/>
            <person name="Caufield P.W."/>
            <person name="Cui Y."/>
            <person name="Zhang H."/>
            <person name="O'Toole P.W."/>
        </authorList>
    </citation>
    <scope>NUCLEOTIDE SEQUENCE [LARGE SCALE GENOMIC DNA]</scope>
    <source>
        <strain evidence="2 3">DSM 19682</strain>
    </source>
</reference>
<keyword evidence="1" id="KW-1133">Transmembrane helix</keyword>
<protein>
    <recommendedName>
        <fullName evidence="4">Transposase</fullName>
    </recommendedName>
</protein>
<dbReference type="eggNOG" id="ENOG5030ARJ">
    <property type="taxonomic scope" value="Bacteria"/>
</dbReference>
<evidence type="ECO:0000313" key="3">
    <source>
        <dbReference type="Proteomes" id="UP000051248"/>
    </source>
</evidence>
<dbReference type="AlphaFoldDB" id="A0A0R1K7W5"/>
<feature type="transmembrane region" description="Helical" evidence="1">
    <location>
        <begin position="27"/>
        <end position="48"/>
    </location>
</feature>
<dbReference type="Proteomes" id="UP000051248">
    <property type="component" value="Unassembled WGS sequence"/>
</dbReference>
<dbReference type="RefSeq" id="WP_025024442.1">
    <property type="nucleotide sequence ID" value="NZ_AZDZ01000014.1"/>
</dbReference>
<comment type="caution">
    <text evidence="2">The sequence shown here is derived from an EMBL/GenBank/DDBJ whole genome shotgun (WGS) entry which is preliminary data.</text>
</comment>
<evidence type="ECO:0008006" key="4">
    <source>
        <dbReference type="Google" id="ProtNLM"/>
    </source>
</evidence>
<keyword evidence="1" id="KW-0472">Membrane</keyword>
<keyword evidence="1" id="KW-0812">Transmembrane</keyword>
<evidence type="ECO:0000256" key="1">
    <source>
        <dbReference type="SAM" id="Phobius"/>
    </source>
</evidence>
<keyword evidence="3" id="KW-1185">Reference proteome</keyword>
<gene>
    <name evidence="2" type="ORF">FD03_GL000667</name>
</gene>